<evidence type="ECO:0000259" key="8">
    <source>
        <dbReference type="Pfam" id="PF13396"/>
    </source>
</evidence>
<evidence type="ECO:0000313" key="9">
    <source>
        <dbReference type="EMBL" id="CAB4964010.1"/>
    </source>
</evidence>
<protein>
    <submittedName>
        <fullName evidence="9">Unannotated protein</fullName>
    </submittedName>
</protein>
<evidence type="ECO:0000256" key="2">
    <source>
        <dbReference type="ARBA" id="ARBA00022475"/>
    </source>
</evidence>
<dbReference type="GO" id="GO:0005886">
    <property type="term" value="C:plasma membrane"/>
    <property type="evidence" value="ECO:0007669"/>
    <property type="project" value="UniProtKB-SubCell"/>
</dbReference>
<keyword evidence="5 7" id="KW-0472">Membrane</keyword>
<proteinExistence type="predicted"/>
<dbReference type="AlphaFoldDB" id="A0A6J7L6Z9"/>
<evidence type="ECO:0000256" key="1">
    <source>
        <dbReference type="ARBA" id="ARBA00004651"/>
    </source>
</evidence>
<feature type="compositionally biased region" description="Basic and acidic residues" evidence="6">
    <location>
        <begin position="100"/>
        <end position="110"/>
    </location>
</feature>
<feature type="domain" description="Cardiolipin synthase N-terminal" evidence="8">
    <location>
        <begin position="11"/>
        <end position="56"/>
    </location>
</feature>
<evidence type="ECO:0000256" key="6">
    <source>
        <dbReference type="SAM" id="MobiDB-lite"/>
    </source>
</evidence>
<reference evidence="9" key="1">
    <citation type="submission" date="2020-05" db="EMBL/GenBank/DDBJ databases">
        <authorList>
            <person name="Chiriac C."/>
            <person name="Salcher M."/>
            <person name="Ghai R."/>
            <person name="Kavagutti S V."/>
        </authorList>
    </citation>
    <scope>NUCLEOTIDE SEQUENCE</scope>
</reference>
<evidence type="ECO:0000256" key="3">
    <source>
        <dbReference type="ARBA" id="ARBA00022692"/>
    </source>
</evidence>
<keyword evidence="2" id="KW-1003">Cell membrane</keyword>
<gene>
    <name evidence="9" type="ORF">UFOPK3662_03503</name>
</gene>
<evidence type="ECO:0000256" key="7">
    <source>
        <dbReference type="SAM" id="Phobius"/>
    </source>
</evidence>
<dbReference type="Pfam" id="PF13396">
    <property type="entry name" value="PLDc_N"/>
    <property type="match status" value="1"/>
</dbReference>
<sequence>MRIVLFLVPLVLGIYCLVDAITSRDDEVRHLQKTWWVLLILFFPFVGSIAWLVAGRPQRGPRHHGPHQQSASAYPEYDRPGRFAAADPAADEEFLRKVRERAESQRRTAKPEPAPAPPEVVIDEGVLDAESEAFLVSSAAPESAVVAAVRRANDRFMLVDELGREHADGAALDAASEAHDGEDLYTPNYAAEPVVTDAGVRGYVDCKGGIDPAMGETMRRILREELRKLGATVHVREHDGT</sequence>
<dbReference type="EMBL" id="CAFBMW010000045">
    <property type="protein sequence ID" value="CAB4964010.1"/>
    <property type="molecule type" value="Genomic_DNA"/>
</dbReference>
<name>A0A6J7L6Z9_9ZZZZ</name>
<feature type="transmembrane region" description="Helical" evidence="7">
    <location>
        <begin position="36"/>
        <end position="54"/>
    </location>
</feature>
<keyword evidence="4 7" id="KW-1133">Transmembrane helix</keyword>
<keyword evidence="3 7" id="KW-0812">Transmembrane</keyword>
<evidence type="ECO:0000256" key="5">
    <source>
        <dbReference type="ARBA" id="ARBA00023136"/>
    </source>
</evidence>
<organism evidence="9">
    <name type="scientific">freshwater metagenome</name>
    <dbReference type="NCBI Taxonomy" id="449393"/>
    <lineage>
        <taxon>unclassified sequences</taxon>
        <taxon>metagenomes</taxon>
        <taxon>ecological metagenomes</taxon>
    </lineage>
</organism>
<evidence type="ECO:0000256" key="4">
    <source>
        <dbReference type="ARBA" id="ARBA00022989"/>
    </source>
</evidence>
<feature type="region of interest" description="Disordered" evidence="6">
    <location>
        <begin position="57"/>
        <end position="76"/>
    </location>
</feature>
<accession>A0A6J7L6Z9</accession>
<comment type="subcellular location">
    <subcellularLocation>
        <location evidence="1">Cell membrane</location>
        <topology evidence="1">Multi-pass membrane protein</topology>
    </subcellularLocation>
</comment>
<dbReference type="InterPro" id="IPR027379">
    <property type="entry name" value="CLS_N"/>
</dbReference>
<feature type="region of interest" description="Disordered" evidence="6">
    <location>
        <begin position="100"/>
        <end position="119"/>
    </location>
</feature>